<sequence length="243" mass="26956">MPRLPDPVAVPGCLPIDWKDLPELVKDRTTEGYRSLLQHLKRYEKAEGILVNSFREMKPEAAVVLKEKRPGRPPVHLVGPLVQTGRPSSSSSPEESLCLKWLDEQPDASVLYISFGSLGVLSRDQMKEMALGLRRAAIGSFGWSENRRTTASSEAAKTTLRATCLKEEQRMNALMLAEGRKVALRAKEDDDGVVRREQIAAAVRELMEGEEGRVARAKVRQLQEAAAAKAMVKKQILAMPSTR</sequence>
<name>A0A427A232_ENSVE</name>
<proteinExistence type="predicted"/>
<organism evidence="1 2">
    <name type="scientific">Ensete ventricosum</name>
    <name type="common">Abyssinian banana</name>
    <name type="synonym">Musa ensete</name>
    <dbReference type="NCBI Taxonomy" id="4639"/>
    <lineage>
        <taxon>Eukaryota</taxon>
        <taxon>Viridiplantae</taxon>
        <taxon>Streptophyta</taxon>
        <taxon>Embryophyta</taxon>
        <taxon>Tracheophyta</taxon>
        <taxon>Spermatophyta</taxon>
        <taxon>Magnoliopsida</taxon>
        <taxon>Liliopsida</taxon>
        <taxon>Zingiberales</taxon>
        <taxon>Musaceae</taxon>
        <taxon>Ensete</taxon>
    </lineage>
</organism>
<gene>
    <name evidence="1" type="ORF">B296_00036630</name>
</gene>
<dbReference type="Proteomes" id="UP000287651">
    <property type="component" value="Unassembled WGS sequence"/>
</dbReference>
<accession>A0A427A232</accession>
<dbReference type="AlphaFoldDB" id="A0A427A232"/>
<protein>
    <submittedName>
        <fullName evidence="1">Uncharacterized protein</fullName>
    </submittedName>
</protein>
<evidence type="ECO:0000313" key="1">
    <source>
        <dbReference type="EMBL" id="RRT70251.1"/>
    </source>
</evidence>
<reference evidence="1 2" key="1">
    <citation type="journal article" date="2014" name="Agronomy (Basel)">
        <title>A Draft Genome Sequence for Ensete ventricosum, the Drought-Tolerant Tree Against Hunger.</title>
        <authorList>
            <person name="Harrison J."/>
            <person name="Moore K.A."/>
            <person name="Paszkiewicz K."/>
            <person name="Jones T."/>
            <person name="Grant M."/>
            <person name="Ambacheew D."/>
            <person name="Muzemil S."/>
            <person name="Studholme D.J."/>
        </authorList>
    </citation>
    <scope>NUCLEOTIDE SEQUENCE [LARGE SCALE GENOMIC DNA]</scope>
</reference>
<dbReference type="EMBL" id="AMZH03004083">
    <property type="protein sequence ID" value="RRT70251.1"/>
    <property type="molecule type" value="Genomic_DNA"/>
</dbReference>
<dbReference type="PANTHER" id="PTHR48045">
    <property type="entry name" value="UDP-GLYCOSYLTRANSFERASE 72B1"/>
    <property type="match status" value="1"/>
</dbReference>
<evidence type="ECO:0000313" key="2">
    <source>
        <dbReference type="Proteomes" id="UP000287651"/>
    </source>
</evidence>
<dbReference type="Gene3D" id="3.40.50.2000">
    <property type="entry name" value="Glycogen Phosphorylase B"/>
    <property type="match status" value="3"/>
</dbReference>
<dbReference type="SUPFAM" id="SSF53756">
    <property type="entry name" value="UDP-Glycosyltransferase/glycogen phosphorylase"/>
    <property type="match status" value="1"/>
</dbReference>
<comment type="caution">
    <text evidence="1">The sequence shown here is derived from an EMBL/GenBank/DDBJ whole genome shotgun (WGS) entry which is preliminary data.</text>
</comment>
<dbReference type="PANTHER" id="PTHR48045:SF11">
    <property type="entry name" value="UDP-GLYCOSYLTRANSFERASE 72B1"/>
    <property type="match status" value="1"/>
</dbReference>